<sequence>MTYGKPLRGFREQRHLRRAERRIVFLSVDNVAIYVHNVVASDENARFAASVDNVIVNVDNTIIKANDAIANVVEDAAIIHRSVANIE</sequence>
<reference evidence="1" key="1">
    <citation type="submission" date="2023-08" db="EMBL/GenBank/DDBJ databases">
        <authorList>
            <person name="Alioto T."/>
            <person name="Alioto T."/>
            <person name="Gomez Garrido J."/>
        </authorList>
    </citation>
    <scope>NUCLEOTIDE SEQUENCE</scope>
</reference>
<organism evidence="1 2">
    <name type="scientific">Octopus vulgaris</name>
    <name type="common">Common octopus</name>
    <dbReference type="NCBI Taxonomy" id="6645"/>
    <lineage>
        <taxon>Eukaryota</taxon>
        <taxon>Metazoa</taxon>
        <taxon>Spiralia</taxon>
        <taxon>Lophotrochozoa</taxon>
        <taxon>Mollusca</taxon>
        <taxon>Cephalopoda</taxon>
        <taxon>Coleoidea</taxon>
        <taxon>Octopodiformes</taxon>
        <taxon>Octopoda</taxon>
        <taxon>Incirrata</taxon>
        <taxon>Octopodidae</taxon>
        <taxon>Octopus</taxon>
    </lineage>
</organism>
<keyword evidence="2" id="KW-1185">Reference proteome</keyword>
<dbReference type="AlphaFoldDB" id="A0AA36BR57"/>
<evidence type="ECO:0000313" key="2">
    <source>
        <dbReference type="Proteomes" id="UP001162480"/>
    </source>
</evidence>
<accession>A0AA36BR57</accession>
<protein>
    <submittedName>
        <fullName evidence="1">Uncharacterized protein</fullName>
    </submittedName>
</protein>
<name>A0AA36BR57_OCTVU</name>
<dbReference type="Proteomes" id="UP001162480">
    <property type="component" value="Chromosome 22"/>
</dbReference>
<gene>
    <name evidence="1" type="ORF">OCTVUL_1B006402</name>
</gene>
<evidence type="ECO:0000313" key="1">
    <source>
        <dbReference type="EMBL" id="CAI9739036.1"/>
    </source>
</evidence>
<proteinExistence type="predicted"/>
<dbReference type="EMBL" id="OX597835">
    <property type="protein sequence ID" value="CAI9739036.1"/>
    <property type="molecule type" value="Genomic_DNA"/>
</dbReference>